<feature type="compositionally biased region" description="Low complexity" evidence="1">
    <location>
        <begin position="88"/>
        <end position="106"/>
    </location>
</feature>
<evidence type="ECO:0000313" key="3">
    <source>
        <dbReference type="Proteomes" id="UP001597024"/>
    </source>
</evidence>
<protein>
    <submittedName>
        <fullName evidence="2">Uncharacterized protein</fullName>
    </submittedName>
</protein>
<sequence>RRRRRPGRRLSEAATGWQGLKEASARPITINSEGTADTDQVLTGLSASAAWHFVPGAETRYGMTNVLATSARGVLAGHAGPVRAVAFSRTAPRSPPAAATRSSSCG</sequence>
<feature type="region of interest" description="Disordered" evidence="1">
    <location>
        <begin position="87"/>
        <end position="106"/>
    </location>
</feature>
<comment type="caution">
    <text evidence="2">The sequence shown here is derived from an EMBL/GenBank/DDBJ whole genome shotgun (WGS) entry which is preliminary data.</text>
</comment>
<name>A0ABW3DS19_9ACTN</name>
<reference evidence="3" key="1">
    <citation type="journal article" date="2019" name="Int. J. Syst. Evol. Microbiol.">
        <title>The Global Catalogue of Microorganisms (GCM) 10K type strain sequencing project: providing services to taxonomists for standard genome sequencing and annotation.</title>
        <authorList>
            <consortium name="The Broad Institute Genomics Platform"/>
            <consortium name="The Broad Institute Genome Sequencing Center for Infectious Disease"/>
            <person name="Wu L."/>
            <person name="Ma J."/>
        </authorList>
    </citation>
    <scope>NUCLEOTIDE SEQUENCE [LARGE SCALE GENOMIC DNA]</scope>
    <source>
        <strain evidence="3">CCUG 62974</strain>
    </source>
</reference>
<feature type="non-terminal residue" evidence="2">
    <location>
        <position position="1"/>
    </location>
</feature>
<accession>A0ABW3DS19</accession>
<evidence type="ECO:0000256" key="1">
    <source>
        <dbReference type="SAM" id="MobiDB-lite"/>
    </source>
</evidence>
<evidence type="ECO:0000313" key="2">
    <source>
        <dbReference type="EMBL" id="MFD0885591.1"/>
    </source>
</evidence>
<gene>
    <name evidence="2" type="ORF">ACFQ08_13630</name>
</gene>
<organism evidence="2 3">
    <name type="scientific">Streptosporangium algeriense</name>
    <dbReference type="NCBI Taxonomy" id="1682748"/>
    <lineage>
        <taxon>Bacteria</taxon>
        <taxon>Bacillati</taxon>
        <taxon>Actinomycetota</taxon>
        <taxon>Actinomycetes</taxon>
        <taxon>Streptosporangiales</taxon>
        <taxon>Streptosporangiaceae</taxon>
        <taxon>Streptosporangium</taxon>
    </lineage>
</organism>
<keyword evidence="3" id="KW-1185">Reference proteome</keyword>
<dbReference type="Proteomes" id="UP001597024">
    <property type="component" value="Unassembled WGS sequence"/>
</dbReference>
<dbReference type="EMBL" id="JBHTHX010000393">
    <property type="protein sequence ID" value="MFD0885591.1"/>
    <property type="molecule type" value="Genomic_DNA"/>
</dbReference>
<proteinExistence type="predicted"/>